<evidence type="ECO:0000313" key="2">
    <source>
        <dbReference type="EMBL" id="CAJ36138.1"/>
    </source>
</evidence>
<dbReference type="RefSeq" id="WP_012036373.1">
    <property type="nucleotide sequence ID" value="NC_009464.1"/>
</dbReference>
<proteinExistence type="predicted"/>
<dbReference type="SUPFAM" id="SSF159888">
    <property type="entry name" value="YdhG-like"/>
    <property type="match status" value="1"/>
</dbReference>
<dbReference type="STRING" id="351160.RCIX760"/>
<dbReference type="GeneID" id="5144084"/>
<name>Q0W655_METAR</name>
<sequence>MAELKTRKTEASVTDFLNGIADERKRQESFTLLELMREATGQEPKMWGANIVGFGDVHLRYETGRELDWFPVGFSPRKQNLTVYINKGLTDYQPLLGRLGKYRTGKSCLYINKLADVDTGVLKEIIRQASMAGIFYSQ</sequence>
<gene>
    <name evidence="2" type="ORF">RCIX760</name>
</gene>
<dbReference type="KEGG" id="rci:RCIX760"/>
<keyword evidence="3" id="KW-1185">Reference proteome</keyword>
<feature type="domain" description="YdhG-like" evidence="1">
    <location>
        <begin position="26"/>
        <end position="129"/>
    </location>
</feature>
<dbReference type="EMBL" id="AM114193">
    <property type="protein sequence ID" value="CAJ36138.1"/>
    <property type="molecule type" value="Genomic_DNA"/>
</dbReference>
<evidence type="ECO:0000313" key="3">
    <source>
        <dbReference type="Proteomes" id="UP000000663"/>
    </source>
</evidence>
<dbReference type="InterPro" id="IPR014922">
    <property type="entry name" value="YdhG-like"/>
</dbReference>
<dbReference type="AlphaFoldDB" id="Q0W655"/>
<accession>Q0W655</accession>
<organism evidence="2 3">
    <name type="scientific">Methanocella arvoryzae (strain DSM 22066 / NBRC 105507 / MRE50)</name>
    <dbReference type="NCBI Taxonomy" id="351160"/>
    <lineage>
        <taxon>Archaea</taxon>
        <taxon>Methanobacteriati</taxon>
        <taxon>Methanobacteriota</taxon>
        <taxon>Stenosarchaea group</taxon>
        <taxon>Methanomicrobia</taxon>
        <taxon>Methanocellales</taxon>
        <taxon>Methanocellaceae</taxon>
        <taxon>Methanocella</taxon>
    </lineage>
</organism>
<dbReference type="Pfam" id="PF08818">
    <property type="entry name" value="DUF1801"/>
    <property type="match status" value="1"/>
</dbReference>
<protein>
    <recommendedName>
        <fullName evidence="1">YdhG-like domain-containing protein</fullName>
    </recommendedName>
</protein>
<dbReference type="PATRIC" id="fig|351160.9.peg.2103"/>
<evidence type="ECO:0000259" key="1">
    <source>
        <dbReference type="Pfam" id="PF08818"/>
    </source>
</evidence>
<dbReference type="Proteomes" id="UP000000663">
    <property type="component" value="Chromosome"/>
</dbReference>
<dbReference type="OrthoDB" id="371903at2157"/>
<reference evidence="2 3" key="1">
    <citation type="journal article" date="2006" name="Science">
        <title>Genome of rice cluster I archaea -- the key methane producers in the rice rhizosphere.</title>
        <authorList>
            <person name="Erkel C."/>
            <person name="Kube M."/>
            <person name="Reinhardt R."/>
            <person name="Liesack W."/>
        </authorList>
    </citation>
    <scope>NUCLEOTIDE SEQUENCE [LARGE SCALE GENOMIC DNA]</scope>
    <source>
        <strain evidence="3">DSM 22066 / NBRC 105507 / MRE50</strain>
    </source>
</reference>